<dbReference type="EMBL" id="CP020557">
    <property type="protein sequence ID" value="ARF69876.1"/>
    <property type="molecule type" value="Genomic_DNA"/>
</dbReference>
<reference evidence="1 2" key="1">
    <citation type="submission" date="2017-03" db="EMBL/GenBank/DDBJ databases">
        <title>Paenibacillus larvae genome sequencing.</title>
        <authorList>
            <person name="Dingman D.W."/>
        </authorList>
    </citation>
    <scope>NUCLEOTIDE SEQUENCE [LARGE SCALE GENOMIC DNA]</scope>
    <source>
        <strain evidence="1 2">SAG 10367</strain>
    </source>
</reference>
<evidence type="ECO:0000313" key="1">
    <source>
        <dbReference type="EMBL" id="ARF69876.1"/>
    </source>
</evidence>
<accession>A0A1U9YTR0</accession>
<dbReference type="Proteomes" id="UP000192727">
    <property type="component" value="Chromosome"/>
</dbReference>
<dbReference type="Pfam" id="PF02620">
    <property type="entry name" value="YceD"/>
    <property type="match status" value="1"/>
</dbReference>
<dbReference type="RefSeq" id="WP_077995518.1">
    <property type="nucleotide sequence ID" value="NZ_CP019794.1"/>
</dbReference>
<dbReference type="AlphaFoldDB" id="A0A1U9YTR0"/>
<protein>
    <submittedName>
        <fullName evidence="1">Metal-binding protein</fullName>
    </submittedName>
</protein>
<gene>
    <name evidence="1" type="ORF">B7C51_21600</name>
</gene>
<dbReference type="InterPro" id="IPR003772">
    <property type="entry name" value="YceD"/>
</dbReference>
<proteinExistence type="predicted"/>
<dbReference type="GeneID" id="64219443"/>
<organism evidence="1 2">
    <name type="scientific">Paenibacillus larvae subsp. pulvifaciens</name>
    <dbReference type="NCBI Taxonomy" id="1477"/>
    <lineage>
        <taxon>Bacteria</taxon>
        <taxon>Bacillati</taxon>
        <taxon>Bacillota</taxon>
        <taxon>Bacilli</taxon>
        <taxon>Bacillales</taxon>
        <taxon>Paenibacillaceae</taxon>
        <taxon>Paenibacillus</taxon>
    </lineage>
</organism>
<dbReference type="PANTHER" id="PTHR34374">
    <property type="entry name" value="LARGE RIBOSOMAL RNA SUBUNIT ACCUMULATION PROTEIN YCED HOMOLOG 1, CHLOROPLASTIC"/>
    <property type="match status" value="1"/>
</dbReference>
<sequence length="170" mass="18688">MQINLRDLAAKGQPVQLHEEIDISSLVKNRKDILHYGTAVADLKVICTAGTAEVSGSIKLELECSCSRCLTPVKETMDIPFRECFAEKTGGLEQQDQEEYDIHPAGEDNIDLSPYILENVMVSLPYAPLCKEACKGLCPNCGTNLNHQQCGCETAKIDPRLAGLADFFEK</sequence>
<dbReference type="PANTHER" id="PTHR34374:SF1">
    <property type="entry name" value="LARGE RIBOSOMAL RNA SUBUNIT ACCUMULATION PROTEIN YCED HOMOLOG 1, CHLOROPLASTIC"/>
    <property type="match status" value="1"/>
</dbReference>
<evidence type="ECO:0000313" key="2">
    <source>
        <dbReference type="Proteomes" id="UP000192727"/>
    </source>
</evidence>
<name>A0A1U9YTR0_9BACL</name>